<dbReference type="PANTHER" id="PTHR46196">
    <property type="entry name" value="TRANSCRIPTION FACTOR BHLH155-LIKE ISOFORM X1-RELATED"/>
    <property type="match status" value="1"/>
</dbReference>
<dbReference type="Pfam" id="PF14215">
    <property type="entry name" value="bHLH-MYC_N"/>
    <property type="match status" value="2"/>
</dbReference>
<feature type="region of interest" description="Disordered" evidence="5">
    <location>
        <begin position="423"/>
        <end position="449"/>
    </location>
</feature>
<keyword evidence="4" id="KW-0539">Nucleus</keyword>
<feature type="compositionally biased region" description="Polar residues" evidence="5">
    <location>
        <begin position="362"/>
        <end position="371"/>
    </location>
</feature>
<dbReference type="PROSITE" id="PS50888">
    <property type="entry name" value="BHLH"/>
    <property type="match status" value="1"/>
</dbReference>
<dbReference type="EMBL" id="JBEAFC010000005">
    <property type="protein sequence ID" value="KAL1556390.1"/>
    <property type="molecule type" value="Genomic_DNA"/>
</dbReference>
<feature type="compositionally biased region" description="Polar residues" evidence="5">
    <location>
        <begin position="378"/>
        <end position="387"/>
    </location>
</feature>
<evidence type="ECO:0000313" key="8">
    <source>
        <dbReference type="Proteomes" id="UP001567538"/>
    </source>
</evidence>
<dbReference type="PANTHER" id="PTHR46196:SF2">
    <property type="entry name" value="TRANSCRIPTION FACTOR BHLH157"/>
    <property type="match status" value="1"/>
</dbReference>
<feature type="compositionally biased region" description="Basic residues" evidence="5">
    <location>
        <begin position="433"/>
        <end position="444"/>
    </location>
</feature>
<proteinExistence type="predicted"/>
<dbReference type="GO" id="GO:0005634">
    <property type="term" value="C:nucleus"/>
    <property type="evidence" value="ECO:0007669"/>
    <property type="project" value="UniProtKB-SubCell"/>
</dbReference>
<comment type="subcellular location">
    <subcellularLocation>
        <location evidence="1">Nucleus</location>
    </subcellularLocation>
</comment>
<dbReference type="SUPFAM" id="SSF47459">
    <property type="entry name" value="HLH, helix-loop-helix DNA-binding domain"/>
    <property type="match status" value="1"/>
</dbReference>
<dbReference type="InterPro" id="IPR011598">
    <property type="entry name" value="bHLH_dom"/>
</dbReference>
<evidence type="ECO:0000256" key="4">
    <source>
        <dbReference type="ARBA" id="ARBA00023242"/>
    </source>
</evidence>
<keyword evidence="8" id="KW-1185">Reference proteome</keyword>
<dbReference type="InterPro" id="IPR043561">
    <property type="entry name" value="LHW-like"/>
</dbReference>
<evidence type="ECO:0000313" key="7">
    <source>
        <dbReference type="EMBL" id="KAL1556390.1"/>
    </source>
</evidence>
<dbReference type="Pfam" id="PF23176">
    <property type="entry name" value="bHLH_LHW"/>
    <property type="match status" value="1"/>
</dbReference>
<dbReference type="InterPro" id="IPR025610">
    <property type="entry name" value="MYC/MYB_N"/>
</dbReference>
<organism evidence="7 8">
    <name type="scientific">Salvia divinorum</name>
    <name type="common">Maria pastora</name>
    <name type="synonym">Diviner's sage</name>
    <dbReference type="NCBI Taxonomy" id="28513"/>
    <lineage>
        <taxon>Eukaryota</taxon>
        <taxon>Viridiplantae</taxon>
        <taxon>Streptophyta</taxon>
        <taxon>Embryophyta</taxon>
        <taxon>Tracheophyta</taxon>
        <taxon>Spermatophyta</taxon>
        <taxon>Magnoliopsida</taxon>
        <taxon>eudicotyledons</taxon>
        <taxon>Gunneridae</taxon>
        <taxon>Pentapetalae</taxon>
        <taxon>asterids</taxon>
        <taxon>lamiids</taxon>
        <taxon>Lamiales</taxon>
        <taxon>Lamiaceae</taxon>
        <taxon>Nepetoideae</taxon>
        <taxon>Mentheae</taxon>
        <taxon>Salviinae</taxon>
        <taxon>Salvia</taxon>
        <taxon>Salvia subgen. Calosphace</taxon>
    </lineage>
</organism>
<dbReference type="InterPro" id="IPR036638">
    <property type="entry name" value="HLH_DNA-bd_sf"/>
</dbReference>
<accession>A0ABD1HIZ4</accession>
<evidence type="ECO:0000256" key="1">
    <source>
        <dbReference type="ARBA" id="ARBA00004123"/>
    </source>
</evidence>
<dbReference type="Proteomes" id="UP001567538">
    <property type="component" value="Unassembled WGS sequence"/>
</dbReference>
<gene>
    <name evidence="7" type="ORF">AAHA92_12022</name>
</gene>
<sequence length="655" mass="72783">MKETLKNLCYSFGWSYGVFWGFDQTNSLLLTLKDCYYEEQMETLIASRRLQIHVVGGGIIGQTAIKKNHLWLDSDAFHERRNSVGSFDSVDIFQDDSEFFCQFSMGIKTIAVISVEPWGVVELGSTHKNPEMKNFVDQVQQVFREMDRIQGVGNETQLDSYFFDSSNMLLDSSFLSGIFHSENLMGSDLLLESANFLDCSAYDDCSTLTASWSHPTSLPEPIDEESCKDSISNAPLILSRDMSNAQDYTSSIITPTEKLSGLLTVEEYFGLISPHSNAQMKGSSLSGATTTSVPTNSLQSSVTYALRSSDVAKCSMGVKPVRNNPVAWTGSECISQNNVGSNSNSLFSKLGLDQLLDTSSPCSFEDQSSSAAKRRRTGNSSWRQSQAKHVGEMKSYNLEAKNTLVSKELRSCIDDNCSLDASTSRRHEEQVKTKKMKAKPGSKPRPKDRQMIQDRLGELRELIPNGEKMSIDRLLERTIRHLNFMQSLNGYAESLKQIAKPKCMEVCQNKSMNGGDGGVTWAYEVGNDAMVCPLIIEDLSTPGQMLIEILCEEQDFFLEIVQIIRGFGLTILKGEMEALEQKKIWAHFMVEAEGTRFVTRHEIFSSLIHLLQMTGQGAANMDEGYGNIGVSAFNSFQSSASFPLSFGDALQCANL</sequence>
<keyword evidence="2" id="KW-0805">Transcription regulation</keyword>
<feature type="region of interest" description="Disordered" evidence="5">
    <location>
        <begin position="362"/>
        <end position="389"/>
    </location>
</feature>
<feature type="compositionally biased region" description="Basic and acidic residues" evidence="5">
    <location>
        <begin position="423"/>
        <end position="432"/>
    </location>
</feature>
<feature type="domain" description="BHLH" evidence="6">
    <location>
        <begin position="436"/>
        <end position="485"/>
    </location>
</feature>
<evidence type="ECO:0000256" key="3">
    <source>
        <dbReference type="ARBA" id="ARBA00023163"/>
    </source>
</evidence>
<evidence type="ECO:0000259" key="6">
    <source>
        <dbReference type="PROSITE" id="PS50888"/>
    </source>
</evidence>
<protein>
    <submittedName>
        <fullName evidence="7">Transcription factor LHW-like</fullName>
    </submittedName>
</protein>
<name>A0ABD1HIZ4_SALDI</name>
<reference evidence="7 8" key="1">
    <citation type="submission" date="2024-06" db="EMBL/GenBank/DDBJ databases">
        <title>A chromosome level genome sequence of Diviner's sage (Salvia divinorum).</title>
        <authorList>
            <person name="Ford S.A."/>
            <person name="Ro D.-K."/>
            <person name="Ness R.W."/>
            <person name="Phillips M.A."/>
        </authorList>
    </citation>
    <scope>NUCLEOTIDE SEQUENCE [LARGE SCALE GENOMIC DNA]</scope>
    <source>
        <strain evidence="7">SAF-2024a</strain>
        <tissue evidence="7">Leaf</tissue>
    </source>
</reference>
<comment type="caution">
    <text evidence="7">The sequence shown here is derived from an EMBL/GenBank/DDBJ whole genome shotgun (WGS) entry which is preliminary data.</text>
</comment>
<keyword evidence="3" id="KW-0804">Transcription</keyword>
<dbReference type="AlphaFoldDB" id="A0ABD1HIZ4"/>
<evidence type="ECO:0000256" key="2">
    <source>
        <dbReference type="ARBA" id="ARBA00023015"/>
    </source>
</evidence>
<evidence type="ECO:0000256" key="5">
    <source>
        <dbReference type="SAM" id="MobiDB-lite"/>
    </source>
</evidence>